<evidence type="ECO:0000256" key="2">
    <source>
        <dbReference type="ARBA" id="ARBA00022801"/>
    </source>
</evidence>
<dbReference type="InterPro" id="IPR050884">
    <property type="entry name" value="CNP_phosphodiesterase-III"/>
</dbReference>
<keyword evidence="2" id="KW-0378">Hydrolase</keyword>
<organism evidence="6 7">
    <name type="scientific">Prauserella shujinwangii</name>
    <dbReference type="NCBI Taxonomy" id="1453103"/>
    <lineage>
        <taxon>Bacteria</taxon>
        <taxon>Bacillati</taxon>
        <taxon>Actinomycetota</taxon>
        <taxon>Actinomycetes</taxon>
        <taxon>Pseudonocardiales</taxon>
        <taxon>Pseudonocardiaceae</taxon>
        <taxon>Prauserella</taxon>
    </lineage>
</organism>
<dbReference type="PANTHER" id="PTHR42988">
    <property type="entry name" value="PHOSPHOHYDROLASE"/>
    <property type="match status" value="1"/>
</dbReference>
<keyword evidence="7" id="KW-1185">Reference proteome</keyword>
<comment type="similarity">
    <text evidence="4">Belongs to the cyclic nucleotide phosphodiesterase class-III family.</text>
</comment>
<evidence type="ECO:0000256" key="4">
    <source>
        <dbReference type="ARBA" id="ARBA00025742"/>
    </source>
</evidence>
<keyword evidence="3" id="KW-0408">Iron</keyword>
<dbReference type="GO" id="GO:0004112">
    <property type="term" value="F:cyclic-nucleotide phosphodiesterase activity"/>
    <property type="evidence" value="ECO:0007669"/>
    <property type="project" value="InterPro"/>
</dbReference>
<dbReference type="AlphaFoldDB" id="A0A2T0LKM8"/>
<dbReference type="OrthoDB" id="5241795at2"/>
<gene>
    <name evidence="6" type="ORF">B0I33_11584</name>
</gene>
<dbReference type="CDD" id="cd07402">
    <property type="entry name" value="MPP_GpdQ"/>
    <property type="match status" value="1"/>
</dbReference>
<dbReference type="SUPFAM" id="SSF56300">
    <property type="entry name" value="Metallo-dependent phosphatases"/>
    <property type="match status" value="1"/>
</dbReference>
<evidence type="ECO:0000313" key="6">
    <source>
        <dbReference type="EMBL" id="PRX43466.1"/>
    </source>
</evidence>
<name>A0A2T0LKM8_9PSEU</name>
<keyword evidence="1" id="KW-0479">Metal-binding</keyword>
<dbReference type="InterPro" id="IPR026575">
    <property type="entry name" value="GpdQ/CpdA-like"/>
</dbReference>
<dbReference type="Proteomes" id="UP000238362">
    <property type="component" value="Unassembled WGS sequence"/>
</dbReference>
<dbReference type="EMBL" id="PVNH01000015">
    <property type="protein sequence ID" value="PRX43466.1"/>
    <property type="molecule type" value="Genomic_DNA"/>
</dbReference>
<protein>
    <submittedName>
        <fullName evidence="6">Calcineurin-like phosphoesterase family protein</fullName>
    </submittedName>
</protein>
<dbReference type="RefSeq" id="WP_106182493.1">
    <property type="nucleotide sequence ID" value="NZ_PVNH01000015.1"/>
</dbReference>
<dbReference type="GO" id="GO:0046872">
    <property type="term" value="F:metal ion binding"/>
    <property type="evidence" value="ECO:0007669"/>
    <property type="project" value="UniProtKB-KW"/>
</dbReference>
<evidence type="ECO:0000256" key="1">
    <source>
        <dbReference type="ARBA" id="ARBA00022723"/>
    </source>
</evidence>
<dbReference type="InterPro" id="IPR029052">
    <property type="entry name" value="Metallo-depent_PP-like"/>
</dbReference>
<dbReference type="PANTHER" id="PTHR42988:SF2">
    <property type="entry name" value="CYCLIC NUCLEOTIDE PHOSPHODIESTERASE CBUA0032-RELATED"/>
    <property type="match status" value="1"/>
</dbReference>
<evidence type="ECO:0000259" key="5">
    <source>
        <dbReference type="Pfam" id="PF00149"/>
    </source>
</evidence>
<dbReference type="Pfam" id="PF00149">
    <property type="entry name" value="Metallophos"/>
    <property type="match status" value="1"/>
</dbReference>
<reference evidence="6 7" key="1">
    <citation type="submission" date="2018-03" db="EMBL/GenBank/DDBJ databases">
        <title>Genomic Encyclopedia of Type Strains, Phase III (KMG-III): the genomes of soil and plant-associated and newly described type strains.</title>
        <authorList>
            <person name="Whitman W."/>
        </authorList>
    </citation>
    <scope>NUCLEOTIDE SEQUENCE [LARGE SCALE GENOMIC DNA]</scope>
    <source>
        <strain evidence="6 7">CGMCC 4.7125</strain>
    </source>
</reference>
<evidence type="ECO:0000256" key="3">
    <source>
        <dbReference type="ARBA" id="ARBA00023004"/>
    </source>
</evidence>
<feature type="domain" description="Calcineurin-like phosphoesterase" evidence="5">
    <location>
        <begin position="4"/>
        <end position="191"/>
    </location>
</feature>
<accession>A0A2T0LKM8</accession>
<sequence>MFVLAQFSDTHLDGTERKADRTARVMDYLRVLPRPVDAVLVTGDIADQGEPAEYEQARALLTADVPVLACPGNHDRRAPFRSVLLGEAADDAPVNSVHTTGNAVYVLADSTVPGRSEGFLDDGTVAWLRETLAAAADEDGKPVFVCLHHPPVPLHSPVIDEIRLREEDRLARVIAGHPRVAAILCGHAHTPAASTFAGRPVLVAPGVASTLRLPWEPGELFDPALPPMLAFHVVGDDLRVTTHYRVVP</sequence>
<dbReference type="InterPro" id="IPR004843">
    <property type="entry name" value="Calcineurin-like_PHP"/>
</dbReference>
<dbReference type="Gene3D" id="3.60.21.10">
    <property type="match status" value="1"/>
</dbReference>
<proteinExistence type="inferred from homology"/>
<evidence type="ECO:0000313" key="7">
    <source>
        <dbReference type="Proteomes" id="UP000238362"/>
    </source>
</evidence>
<comment type="caution">
    <text evidence="6">The sequence shown here is derived from an EMBL/GenBank/DDBJ whole genome shotgun (WGS) entry which is preliminary data.</text>
</comment>